<name>G0EFP0_PYRF1</name>
<dbReference type="GeneID" id="11139983"/>
<dbReference type="AlphaFoldDB" id="G0EFP0"/>
<accession>G0EFP0</accession>
<dbReference type="KEGG" id="pfm:Pyrfu_0339"/>
<keyword evidence="2" id="KW-1185">Reference proteome</keyword>
<evidence type="ECO:0000313" key="1">
    <source>
        <dbReference type="EMBL" id="AEM38211.1"/>
    </source>
</evidence>
<dbReference type="STRING" id="694429.Pyrfu_0339"/>
<organism evidence="1 2">
    <name type="scientific">Pyrolobus fumarii (strain DSM 11204 / 1A)</name>
    <dbReference type="NCBI Taxonomy" id="694429"/>
    <lineage>
        <taxon>Archaea</taxon>
        <taxon>Thermoproteota</taxon>
        <taxon>Thermoprotei</taxon>
        <taxon>Desulfurococcales</taxon>
        <taxon>Pyrodictiaceae</taxon>
        <taxon>Pyrolobus</taxon>
    </lineage>
</organism>
<gene>
    <name evidence="1" type="ordered locus">Pyrfu_0339</name>
</gene>
<sequence length="234" mass="25561">MGPAVGVFAEARLRERSTWWWRLLGEPRGLGLAVPVDRVTWSIGSLERVGWSREALLELTSRDDVLEAILPDARMLVERAAGLGFTLVTGPDLTLRTEDPCGPAHRLVEVNLEFCRVAEDAGLTCMPVVKPCRCTGAYLAYLEAGYDTVYYNASFDLREELGRVVRFTARLGKLGFRVMVRTSNPTAVGADGYILTSCVAGVRFGWSPLRGRTGKRGMEACAAALEDALALLPP</sequence>
<reference evidence="1 2" key="1">
    <citation type="journal article" date="2011" name="Stand. Genomic Sci.">
        <title>Complete genome sequence of the hyperthermophilic chemolithoautotroph Pyrolobus fumarii type strain (1A).</title>
        <authorList>
            <person name="Anderson I."/>
            <person name="Goker M."/>
            <person name="Nolan M."/>
            <person name="Lucas S."/>
            <person name="Hammon N."/>
            <person name="Deshpande S."/>
            <person name="Cheng J.F."/>
            <person name="Tapia R."/>
            <person name="Han C."/>
            <person name="Goodwin L."/>
            <person name="Pitluck S."/>
            <person name="Huntemann M."/>
            <person name="Liolios K."/>
            <person name="Ivanova N."/>
            <person name="Pagani I."/>
            <person name="Mavromatis K."/>
            <person name="Ovchinikova G."/>
            <person name="Pati A."/>
            <person name="Chen A."/>
            <person name="Palaniappan K."/>
            <person name="Land M."/>
            <person name="Hauser L."/>
            <person name="Brambilla E.M."/>
            <person name="Huber H."/>
            <person name="Yasawong M."/>
            <person name="Rohde M."/>
            <person name="Spring S."/>
            <person name="Abt B."/>
            <person name="Sikorski J."/>
            <person name="Wirth R."/>
            <person name="Detter J.C."/>
            <person name="Woyke T."/>
            <person name="Bristow J."/>
            <person name="Eisen J.A."/>
            <person name="Markowitz V."/>
            <person name="Hugenholtz P."/>
            <person name="Kyrpides N.C."/>
            <person name="Klenk H.P."/>
            <person name="Lapidus A."/>
        </authorList>
    </citation>
    <scope>NUCLEOTIDE SEQUENCE [LARGE SCALE GENOMIC DNA]</scope>
    <source>
        <strain evidence="2">DSM 11204 / 1A</strain>
    </source>
</reference>
<protein>
    <submittedName>
        <fullName evidence="1">Uncharacterized protein</fullName>
    </submittedName>
</protein>
<dbReference type="InParanoid" id="G0EFP0"/>
<evidence type="ECO:0000313" key="2">
    <source>
        <dbReference type="Proteomes" id="UP000001037"/>
    </source>
</evidence>
<dbReference type="Proteomes" id="UP000001037">
    <property type="component" value="Chromosome"/>
</dbReference>
<proteinExistence type="predicted"/>
<dbReference type="RefSeq" id="WP_014025888.1">
    <property type="nucleotide sequence ID" value="NC_015931.1"/>
</dbReference>
<dbReference type="EMBL" id="CP002838">
    <property type="protein sequence ID" value="AEM38211.1"/>
    <property type="molecule type" value="Genomic_DNA"/>
</dbReference>
<dbReference type="HOGENOM" id="CLU_1182912_0_0_2"/>